<proteinExistence type="predicted"/>
<evidence type="ECO:0000313" key="2">
    <source>
        <dbReference type="Proteomes" id="UP000000305"/>
    </source>
</evidence>
<dbReference type="PANTHER" id="PTHR46704:SF9">
    <property type="entry name" value="BHLH DOMAIN-CONTAINING PROTEIN"/>
    <property type="match status" value="1"/>
</dbReference>
<dbReference type="HOGENOM" id="CLU_449989_0_0_1"/>
<dbReference type="EMBL" id="GL732578">
    <property type="protein sequence ID" value="EFX75053.1"/>
    <property type="molecule type" value="Genomic_DNA"/>
</dbReference>
<reference evidence="1 2" key="1">
    <citation type="journal article" date="2011" name="Science">
        <title>The ecoresponsive genome of Daphnia pulex.</title>
        <authorList>
            <person name="Colbourne J.K."/>
            <person name="Pfrender M.E."/>
            <person name="Gilbert D."/>
            <person name="Thomas W.K."/>
            <person name="Tucker A."/>
            <person name="Oakley T.H."/>
            <person name="Tokishita S."/>
            <person name="Aerts A."/>
            <person name="Arnold G.J."/>
            <person name="Basu M.K."/>
            <person name="Bauer D.J."/>
            <person name="Caceres C.E."/>
            <person name="Carmel L."/>
            <person name="Casola C."/>
            <person name="Choi J.H."/>
            <person name="Detter J.C."/>
            <person name="Dong Q."/>
            <person name="Dusheyko S."/>
            <person name="Eads B.D."/>
            <person name="Frohlich T."/>
            <person name="Geiler-Samerotte K.A."/>
            <person name="Gerlach D."/>
            <person name="Hatcher P."/>
            <person name="Jogdeo S."/>
            <person name="Krijgsveld J."/>
            <person name="Kriventseva E.V."/>
            <person name="Kultz D."/>
            <person name="Laforsch C."/>
            <person name="Lindquist E."/>
            <person name="Lopez J."/>
            <person name="Manak J.R."/>
            <person name="Muller J."/>
            <person name="Pangilinan J."/>
            <person name="Patwardhan R.P."/>
            <person name="Pitluck S."/>
            <person name="Pritham E.J."/>
            <person name="Rechtsteiner A."/>
            <person name="Rho M."/>
            <person name="Rogozin I.B."/>
            <person name="Sakarya O."/>
            <person name="Salamov A."/>
            <person name="Schaack S."/>
            <person name="Shapiro H."/>
            <person name="Shiga Y."/>
            <person name="Skalitzky C."/>
            <person name="Smith Z."/>
            <person name="Souvorov A."/>
            <person name="Sung W."/>
            <person name="Tang Z."/>
            <person name="Tsuchiya D."/>
            <person name="Tu H."/>
            <person name="Vos H."/>
            <person name="Wang M."/>
            <person name="Wolf Y.I."/>
            <person name="Yamagata H."/>
            <person name="Yamada T."/>
            <person name="Ye Y."/>
            <person name="Shaw J.R."/>
            <person name="Andrews J."/>
            <person name="Crease T.J."/>
            <person name="Tang H."/>
            <person name="Lucas S.M."/>
            <person name="Robertson H.M."/>
            <person name="Bork P."/>
            <person name="Koonin E.V."/>
            <person name="Zdobnov E.M."/>
            <person name="Grigoriev I.V."/>
            <person name="Lynch M."/>
            <person name="Boore J.L."/>
        </authorList>
    </citation>
    <scope>NUCLEOTIDE SEQUENCE [LARGE SCALE GENOMIC DNA]</scope>
</reference>
<dbReference type="AlphaFoldDB" id="E9GZS8"/>
<keyword evidence="2" id="KW-1185">Reference proteome</keyword>
<gene>
    <name evidence="1" type="ORF">DAPPUDRAFT_108314</name>
</gene>
<dbReference type="eggNOG" id="ENOG502S6MR">
    <property type="taxonomic scope" value="Eukaryota"/>
</dbReference>
<organism evidence="1 2">
    <name type="scientific">Daphnia pulex</name>
    <name type="common">Water flea</name>
    <dbReference type="NCBI Taxonomy" id="6669"/>
    <lineage>
        <taxon>Eukaryota</taxon>
        <taxon>Metazoa</taxon>
        <taxon>Ecdysozoa</taxon>
        <taxon>Arthropoda</taxon>
        <taxon>Crustacea</taxon>
        <taxon>Branchiopoda</taxon>
        <taxon>Diplostraca</taxon>
        <taxon>Cladocera</taxon>
        <taxon>Anomopoda</taxon>
        <taxon>Daphniidae</taxon>
        <taxon>Daphnia</taxon>
    </lineage>
</organism>
<dbReference type="PhylomeDB" id="E9GZS8"/>
<name>E9GZS8_DAPPU</name>
<dbReference type="InParanoid" id="E9GZS8"/>
<dbReference type="KEGG" id="dpx:DAPPUDRAFT_108314"/>
<sequence>MITNCMAAIGDPRRHKHCQTLNAARTLDFAWMLCLSAGVHDTPMWVGWSANLSQYRIAELPMQKICYLPHINESPTSTAVVQETMKIAKQIAEECCQEYISITYDLAIAKITFPIQGEDPSYNNLFIQLGSFHILLSFFKGIGKLIADSRGPFVLTETGILAQDFDSVIEFRENCINPFSSDAQDLVIISTGKVASEETTRFLLNVMSNGEKMRDEFIQNCCNDPESFERPIPRQKLHTFASEDGQMNKTNKAKLFKILEDRVKHQPPTTIDVSNIDGFFFLHLCPDFQSSFGKSSRHILQCICLFRAKKIHLIFDRVTSPRTDSDRDVPIKIAGDNQLRHTDFIKTIRNNNFKRELVPLLVKSRTDDSLACFLGEKLLYVTEGQSCFSFQALNGQVLVKKEEGIRSIHEEADSRIIAHLNCISSTANVTIRTSDTDVLAIVIGNMSKIRDGVHTWLEVGTQSKNNHRYVDINAICKSLGKSLSNAIPAFHAFTGCDYTPAFSRKTKTRPFSILEKNLKFQEAFSSMGQNEIITDTIKIIEENVCSMYGKQNLKTVNECKMDMFLKIYQPKRNKNPMANVKGMPLCIIGSNQKKKCYLFCLAKRNCF</sequence>
<dbReference type="OrthoDB" id="8060926at2759"/>
<dbReference type="PANTHER" id="PTHR46704">
    <property type="entry name" value="CXC DOMAIN-CONTAINING PROTEIN-RELATED"/>
    <property type="match status" value="1"/>
</dbReference>
<evidence type="ECO:0000313" key="1">
    <source>
        <dbReference type="EMBL" id="EFX75053.1"/>
    </source>
</evidence>
<dbReference type="Proteomes" id="UP000000305">
    <property type="component" value="Unassembled WGS sequence"/>
</dbReference>
<protein>
    <submittedName>
        <fullName evidence="1">Uncharacterized protein</fullName>
    </submittedName>
</protein>
<accession>E9GZS8</accession>